<comment type="catalytic activity">
    <reaction evidence="4">
        <text>a (2E,4E)-dienoyl-CoA + NADPH + H(+) = a 4,5-saturated-(3E)-enoyl-CoA + NADP(+)</text>
        <dbReference type="Rhea" id="RHEA:45912"/>
        <dbReference type="ChEBI" id="CHEBI:15378"/>
        <dbReference type="ChEBI" id="CHEBI:57783"/>
        <dbReference type="ChEBI" id="CHEBI:58349"/>
        <dbReference type="ChEBI" id="CHEBI:85101"/>
        <dbReference type="ChEBI" id="CHEBI:85493"/>
        <dbReference type="EC" id="1.3.1.124"/>
    </reaction>
</comment>
<evidence type="ECO:0000313" key="7">
    <source>
        <dbReference type="EMBL" id="KAK9804870.1"/>
    </source>
</evidence>
<feature type="domain" description="Ketoreductase" evidence="6">
    <location>
        <begin position="16"/>
        <end position="155"/>
    </location>
</feature>
<comment type="catalytic activity">
    <reaction evidence="5">
        <text>a (2E,4Z)-dienoyl-CoA + NADPH + H(+) = a 4,5-saturated-(3E)-enoyl-CoA + NADP(+)</text>
        <dbReference type="Rhea" id="RHEA:61892"/>
        <dbReference type="ChEBI" id="CHEBI:15378"/>
        <dbReference type="ChEBI" id="CHEBI:57783"/>
        <dbReference type="ChEBI" id="CHEBI:58349"/>
        <dbReference type="ChEBI" id="CHEBI:85099"/>
        <dbReference type="ChEBI" id="CHEBI:85493"/>
        <dbReference type="EC" id="1.3.1.124"/>
    </reaction>
</comment>
<name>A0AAW1P4Z5_9CHLO</name>
<evidence type="ECO:0000256" key="2">
    <source>
        <dbReference type="ARBA" id="ARBA00023002"/>
    </source>
</evidence>
<sequence>MSSQTSPFRADVLAGKVALVTGGGSGIGFEITRQLGLHGAKVVITGRRQQVLEGACAALQAEGIQALGVQGDVRKLEDMQKAAQAAVSSYGSLSILINCAAGNFLATAEELSPNGFRTVMEIDALGTFTASRAAFPQLRNAGRSAIVNISATLHYGATWWQVHAGAAKAAVDSITRSLALEWGQFGVRVNGVAPGPIAGTAGMAKLAPGAEEAMEAEVARQIPVGRMGSKWDIAMACVFLAGPGAGFVTGDTLVVDGAAWLWREQQVPRSMVSKASRGVESKSRAIGLAGEAAKSKL</sequence>
<dbReference type="PANTHER" id="PTHR43296">
    <property type="entry name" value="PEROXISOMAL 2,4-DIENOYL-COA REDUCTASE"/>
    <property type="match status" value="1"/>
</dbReference>
<protein>
    <recommendedName>
        <fullName evidence="3">2,4-dienoyl-CoA reductase [(3E)-enoyl-CoA-producing]</fullName>
        <ecNumber evidence="3">1.3.1.124</ecNumber>
    </recommendedName>
</protein>
<dbReference type="InterPro" id="IPR045017">
    <property type="entry name" value="DECR2-like"/>
</dbReference>
<dbReference type="PRINTS" id="PR00081">
    <property type="entry name" value="GDHRDH"/>
</dbReference>
<evidence type="ECO:0000259" key="6">
    <source>
        <dbReference type="SMART" id="SM00822"/>
    </source>
</evidence>
<accession>A0AAW1P4Z5</accession>
<dbReference type="Pfam" id="PF13561">
    <property type="entry name" value="adh_short_C2"/>
    <property type="match status" value="1"/>
</dbReference>
<dbReference type="CDD" id="cd05369">
    <property type="entry name" value="TER_DECR_SDR_a"/>
    <property type="match status" value="1"/>
</dbReference>
<proteinExistence type="predicted"/>
<evidence type="ECO:0000256" key="4">
    <source>
        <dbReference type="ARBA" id="ARBA00048009"/>
    </source>
</evidence>
<keyword evidence="2" id="KW-0560">Oxidoreductase</keyword>
<keyword evidence="8" id="KW-1185">Reference proteome</keyword>
<evidence type="ECO:0000256" key="3">
    <source>
        <dbReference type="ARBA" id="ARBA00026117"/>
    </source>
</evidence>
<reference evidence="7 8" key="1">
    <citation type="journal article" date="2024" name="Nat. Commun.">
        <title>Phylogenomics reveals the evolutionary origins of lichenization in chlorophyte algae.</title>
        <authorList>
            <person name="Puginier C."/>
            <person name="Libourel C."/>
            <person name="Otte J."/>
            <person name="Skaloud P."/>
            <person name="Haon M."/>
            <person name="Grisel S."/>
            <person name="Petersen M."/>
            <person name="Berrin J.G."/>
            <person name="Delaux P.M."/>
            <person name="Dal Grande F."/>
            <person name="Keller J."/>
        </authorList>
    </citation>
    <scope>NUCLEOTIDE SEQUENCE [LARGE SCALE GENOMIC DNA]</scope>
    <source>
        <strain evidence="7 8">SAG 2043</strain>
    </source>
</reference>
<dbReference type="Gene3D" id="3.40.50.720">
    <property type="entry name" value="NAD(P)-binding Rossmann-like Domain"/>
    <property type="match status" value="1"/>
</dbReference>
<evidence type="ECO:0000256" key="1">
    <source>
        <dbReference type="ARBA" id="ARBA00022857"/>
    </source>
</evidence>
<dbReference type="InterPro" id="IPR036291">
    <property type="entry name" value="NAD(P)-bd_dom_sf"/>
</dbReference>
<dbReference type="InterPro" id="IPR057326">
    <property type="entry name" value="KR_dom"/>
</dbReference>
<keyword evidence="1" id="KW-0521">NADP</keyword>
<comment type="caution">
    <text evidence="7">The sequence shown here is derived from an EMBL/GenBank/DDBJ whole genome shotgun (WGS) entry which is preliminary data.</text>
</comment>
<organism evidence="7 8">
    <name type="scientific">[Myrmecia] bisecta</name>
    <dbReference type="NCBI Taxonomy" id="41462"/>
    <lineage>
        <taxon>Eukaryota</taxon>
        <taxon>Viridiplantae</taxon>
        <taxon>Chlorophyta</taxon>
        <taxon>core chlorophytes</taxon>
        <taxon>Trebouxiophyceae</taxon>
        <taxon>Trebouxiales</taxon>
        <taxon>Trebouxiaceae</taxon>
        <taxon>Myrmecia</taxon>
    </lineage>
</organism>
<dbReference type="InterPro" id="IPR002347">
    <property type="entry name" value="SDR_fam"/>
</dbReference>
<evidence type="ECO:0000313" key="8">
    <source>
        <dbReference type="Proteomes" id="UP001489004"/>
    </source>
</evidence>
<dbReference type="GO" id="GO:0009062">
    <property type="term" value="P:fatty acid catabolic process"/>
    <property type="evidence" value="ECO:0007669"/>
    <property type="project" value="InterPro"/>
</dbReference>
<dbReference type="SUPFAM" id="SSF51735">
    <property type="entry name" value="NAD(P)-binding Rossmann-fold domains"/>
    <property type="match status" value="1"/>
</dbReference>
<dbReference type="EMBL" id="JALJOR010000017">
    <property type="protein sequence ID" value="KAK9804870.1"/>
    <property type="molecule type" value="Genomic_DNA"/>
</dbReference>
<dbReference type="Proteomes" id="UP001489004">
    <property type="component" value="Unassembled WGS sequence"/>
</dbReference>
<dbReference type="AlphaFoldDB" id="A0AAW1P4Z5"/>
<dbReference type="PANTHER" id="PTHR43296:SF2">
    <property type="entry name" value="PEROXISOMAL 2,4-DIENOYL-COA REDUCTASE [(3E)-ENOYL-COA-PRODUCING]"/>
    <property type="match status" value="1"/>
</dbReference>
<gene>
    <name evidence="7" type="ORF">WJX72_009287</name>
</gene>
<evidence type="ECO:0000256" key="5">
    <source>
        <dbReference type="ARBA" id="ARBA00048340"/>
    </source>
</evidence>
<dbReference type="GO" id="GO:0008670">
    <property type="term" value="F:2,4-dienoyl-CoA reductase (NADPH) activity"/>
    <property type="evidence" value="ECO:0007669"/>
    <property type="project" value="InterPro"/>
</dbReference>
<dbReference type="SMART" id="SM00822">
    <property type="entry name" value="PKS_KR"/>
    <property type="match status" value="1"/>
</dbReference>
<dbReference type="FunFam" id="3.40.50.720:FF:000084">
    <property type="entry name" value="Short-chain dehydrogenase reductase"/>
    <property type="match status" value="1"/>
</dbReference>
<dbReference type="GO" id="GO:0005777">
    <property type="term" value="C:peroxisome"/>
    <property type="evidence" value="ECO:0007669"/>
    <property type="project" value="TreeGrafter"/>
</dbReference>
<dbReference type="EC" id="1.3.1.124" evidence="3"/>